<protein>
    <recommendedName>
        <fullName evidence="5">LPXTG cell wall anchor domain-containing protein</fullName>
    </recommendedName>
</protein>
<keyword evidence="1" id="KW-0812">Transmembrane</keyword>
<evidence type="ECO:0000256" key="1">
    <source>
        <dbReference type="SAM" id="Phobius"/>
    </source>
</evidence>
<name>A0A7W4UWU2_LEIAQ</name>
<dbReference type="AlphaFoldDB" id="A0A7W4UWU2"/>
<keyword evidence="4" id="KW-1185">Reference proteome</keyword>
<evidence type="ECO:0000256" key="2">
    <source>
        <dbReference type="SAM" id="SignalP"/>
    </source>
</evidence>
<gene>
    <name evidence="3" type="ORF">FHX33_002441</name>
</gene>
<dbReference type="EMBL" id="JACHVP010000002">
    <property type="protein sequence ID" value="MBB2967678.1"/>
    <property type="molecule type" value="Genomic_DNA"/>
</dbReference>
<evidence type="ECO:0000313" key="3">
    <source>
        <dbReference type="EMBL" id="MBB2967678.1"/>
    </source>
</evidence>
<accession>A0A7W4UWU2</accession>
<feature type="signal peptide" evidence="2">
    <location>
        <begin position="1"/>
        <end position="32"/>
    </location>
</feature>
<evidence type="ECO:0000313" key="4">
    <source>
        <dbReference type="Proteomes" id="UP000538196"/>
    </source>
</evidence>
<dbReference type="RefSeq" id="WP_021762928.1">
    <property type="nucleotide sequence ID" value="NZ_JACHVP010000002.1"/>
</dbReference>
<proteinExistence type="predicted"/>
<keyword evidence="1" id="KW-0472">Membrane</keyword>
<keyword evidence="1" id="KW-1133">Transmembrane helix</keyword>
<evidence type="ECO:0008006" key="5">
    <source>
        <dbReference type="Google" id="ProtNLM"/>
    </source>
</evidence>
<feature type="transmembrane region" description="Helical" evidence="1">
    <location>
        <begin position="164"/>
        <end position="185"/>
    </location>
</feature>
<sequence>MNRNLALRAFSRLLLVLGAATVALSVPTAAQAADPLLSVESTSVTVQAPAPGETWSQSYSTRNISAGPVRVSVALTDRSGTIWTGPFPVAVSHDSVRLGDEPVSLGSVAPGERASVTLDFSQSYEAGNEYARQSGDVTVVFTAVAETASQPGAEDLARTGATTMVPAIVAAVVLLTAGAVVFVIARRRSKTHGV</sequence>
<comment type="caution">
    <text evidence="3">The sequence shown here is derived from an EMBL/GenBank/DDBJ whole genome shotgun (WGS) entry which is preliminary data.</text>
</comment>
<feature type="chain" id="PRO_5031113969" description="LPXTG cell wall anchor domain-containing protein" evidence="2">
    <location>
        <begin position="33"/>
        <end position="194"/>
    </location>
</feature>
<keyword evidence="2" id="KW-0732">Signal</keyword>
<organism evidence="3 4">
    <name type="scientific">Leifsonia aquatica</name>
    <name type="common">Corynebacterium aquaticum</name>
    <dbReference type="NCBI Taxonomy" id="144185"/>
    <lineage>
        <taxon>Bacteria</taxon>
        <taxon>Bacillati</taxon>
        <taxon>Actinomycetota</taxon>
        <taxon>Actinomycetes</taxon>
        <taxon>Micrococcales</taxon>
        <taxon>Microbacteriaceae</taxon>
        <taxon>Leifsonia</taxon>
    </lineage>
</organism>
<dbReference type="Proteomes" id="UP000538196">
    <property type="component" value="Unassembled WGS sequence"/>
</dbReference>
<reference evidence="3 4" key="1">
    <citation type="submission" date="2020-08" db="EMBL/GenBank/DDBJ databases">
        <title>Sequencing the genomes of 1000 actinobacteria strains.</title>
        <authorList>
            <person name="Klenk H.-P."/>
        </authorList>
    </citation>
    <scope>NUCLEOTIDE SEQUENCE [LARGE SCALE GENOMIC DNA]</scope>
    <source>
        <strain evidence="3 4">DSM 20146</strain>
    </source>
</reference>